<evidence type="ECO:0000256" key="2">
    <source>
        <dbReference type="SAM" id="Phobius"/>
    </source>
</evidence>
<dbReference type="Gene3D" id="1.20.1250.20">
    <property type="entry name" value="MFS general substrate transporter like domains"/>
    <property type="match status" value="2"/>
</dbReference>
<dbReference type="EMBL" id="RQTK01000997">
    <property type="protein sequence ID" value="RUS72942.1"/>
    <property type="molecule type" value="Genomic_DNA"/>
</dbReference>
<gene>
    <name evidence="3" type="ORF">EGW08_019295</name>
</gene>
<keyword evidence="4" id="KW-1185">Reference proteome</keyword>
<feature type="transmembrane region" description="Helical" evidence="2">
    <location>
        <begin position="309"/>
        <end position="333"/>
    </location>
</feature>
<keyword evidence="2" id="KW-0812">Transmembrane</keyword>
<evidence type="ECO:0000256" key="1">
    <source>
        <dbReference type="SAM" id="MobiDB-lite"/>
    </source>
</evidence>
<dbReference type="OrthoDB" id="10060767at2759"/>
<protein>
    <recommendedName>
        <fullName evidence="5">Major facilitator superfamily (MFS) profile domain-containing protein</fullName>
    </recommendedName>
</protein>
<proteinExistence type="predicted"/>
<feature type="region of interest" description="Disordered" evidence="1">
    <location>
        <begin position="113"/>
        <end position="136"/>
    </location>
</feature>
<feature type="transmembrane region" description="Helical" evidence="2">
    <location>
        <begin position="340"/>
        <end position="359"/>
    </location>
</feature>
<feature type="transmembrane region" description="Helical" evidence="2">
    <location>
        <begin position="56"/>
        <end position="76"/>
    </location>
</feature>
<dbReference type="InterPro" id="IPR036259">
    <property type="entry name" value="MFS_trans_sf"/>
</dbReference>
<dbReference type="InterPro" id="IPR050327">
    <property type="entry name" value="Proton-linked_MCT"/>
</dbReference>
<accession>A0A3S0ZE59</accession>
<sequence length="489" mass="52601">MIIGTLVNSSAIFMSCFSTSIYMLIALVGVQSGIGLGMMYLPFVSVVPLHFKKKRSLAMGIATCGMGIGTFIYPPLFTWLEEQMHWRGTMIVLAGIILNVAVCGALIRPIDPNQQQASEENNSEKTGSSHPESGYSSNIAESLPASFQTFSNGLVTKSHTSDNISLASIDYEDKCAVWTTEHPPFAKDSILHENTLSATHDSALCTNNDVQVWDTEEMTQQGVNYTADEHITTSFTHQKERTPSIASSKCPGESASSVKKISFVQSCKNLMKNPYFIAFAFSNFLTSLTFLMPPVYIVDRALENGVEKAKAALALSMYGAGNLFGRLGFGFLADHVLDSLILNSICLIICGVSTCLSPLCGSNAVLHGVYGFTFGTFIGGYMTLTPLILVELMGVALLNSSFGIVLFFRAGGMLLGTPIPGWIYDATNSYTTSFVLHGIIIGVSGLILMGLKVAVVRSKRRDATDAVAVTDDEPTVKTISIKQGIDGTS</sequence>
<dbReference type="Pfam" id="PF07690">
    <property type="entry name" value="MFS_1"/>
    <property type="match status" value="1"/>
</dbReference>
<feature type="transmembrane region" description="Helical" evidence="2">
    <location>
        <begin position="402"/>
        <end position="424"/>
    </location>
</feature>
<dbReference type="AlphaFoldDB" id="A0A3S0ZE59"/>
<keyword evidence="2" id="KW-0472">Membrane</keyword>
<organism evidence="3 4">
    <name type="scientific">Elysia chlorotica</name>
    <name type="common">Eastern emerald elysia</name>
    <name type="synonym">Sea slug</name>
    <dbReference type="NCBI Taxonomy" id="188477"/>
    <lineage>
        <taxon>Eukaryota</taxon>
        <taxon>Metazoa</taxon>
        <taxon>Spiralia</taxon>
        <taxon>Lophotrochozoa</taxon>
        <taxon>Mollusca</taxon>
        <taxon>Gastropoda</taxon>
        <taxon>Heterobranchia</taxon>
        <taxon>Euthyneura</taxon>
        <taxon>Panpulmonata</taxon>
        <taxon>Sacoglossa</taxon>
        <taxon>Placobranchoidea</taxon>
        <taxon>Plakobranchidae</taxon>
        <taxon>Elysia</taxon>
    </lineage>
</organism>
<dbReference type="PANTHER" id="PTHR11360">
    <property type="entry name" value="MONOCARBOXYLATE TRANSPORTER"/>
    <property type="match status" value="1"/>
</dbReference>
<evidence type="ECO:0008006" key="5">
    <source>
        <dbReference type="Google" id="ProtNLM"/>
    </source>
</evidence>
<feature type="transmembrane region" description="Helical" evidence="2">
    <location>
        <begin position="365"/>
        <end position="390"/>
    </location>
</feature>
<dbReference type="SUPFAM" id="SSF103473">
    <property type="entry name" value="MFS general substrate transporter"/>
    <property type="match status" value="1"/>
</dbReference>
<evidence type="ECO:0000313" key="3">
    <source>
        <dbReference type="EMBL" id="RUS72942.1"/>
    </source>
</evidence>
<dbReference type="Proteomes" id="UP000271974">
    <property type="component" value="Unassembled WGS sequence"/>
</dbReference>
<keyword evidence="2" id="KW-1133">Transmembrane helix</keyword>
<dbReference type="InterPro" id="IPR011701">
    <property type="entry name" value="MFS"/>
</dbReference>
<dbReference type="GO" id="GO:0008028">
    <property type="term" value="F:monocarboxylic acid transmembrane transporter activity"/>
    <property type="evidence" value="ECO:0007669"/>
    <property type="project" value="TreeGrafter"/>
</dbReference>
<comment type="caution">
    <text evidence="3">The sequence shown here is derived from an EMBL/GenBank/DDBJ whole genome shotgun (WGS) entry which is preliminary data.</text>
</comment>
<evidence type="ECO:0000313" key="4">
    <source>
        <dbReference type="Proteomes" id="UP000271974"/>
    </source>
</evidence>
<feature type="transmembrane region" description="Helical" evidence="2">
    <location>
        <begin position="88"/>
        <end position="107"/>
    </location>
</feature>
<feature type="transmembrane region" description="Helical" evidence="2">
    <location>
        <begin position="275"/>
        <end position="297"/>
    </location>
</feature>
<reference evidence="3 4" key="1">
    <citation type="submission" date="2019-01" db="EMBL/GenBank/DDBJ databases">
        <title>A draft genome assembly of the solar-powered sea slug Elysia chlorotica.</title>
        <authorList>
            <person name="Cai H."/>
            <person name="Li Q."/>
            <person name="Fang X."/>
            <person name="Li J."/>
            <person name="Curtis N.E."/>
            <person name="Altenburger A."/>
            <person name="Shibata T."/>
            <person name="Feng M."/>
            <person name="Maeda T."/>
            <person name="Schwartz J.A."/>
            <person name="Shigenobu S."/>
            <person name="Lundholm N."/>
            <person name="Nishiyama T."/>
            <person name="Yang H."/>
            <person name="Hasebe M."/>
            <person name="Li S."/>
            <person name="Pierce S.K."/>
            <person name="Wang J."/>
        </authorList>
    </citation>
    <scope>NUCLEOTIDE SEQUENCE [LARGE SCALE GENOMIC DNA]</scope>
    <source>
        <strain evidence="3">EC2010</strain>
        <tissue evidence="3">Whole organism of an adult</tissue>
    </source>
</reference>
<name>A0A3S0ZE59_ELYCH</name>
<dbReference type="PANTHER" id="PTHR11360:SF284">
    <property type="entry name" value="EG:103B4.3 PROTEIN-RELATED"/>
    <property type="match status" value="1"/>
</dbReference>
<feature type="transmembrane region" description="Helical" evidence="2">
    <location>
        <begin position="430"/>
        <end position="451"/>
    </location>
</feature>